<evidence type="ECO:0000256" key="9">
    <source>
        <dbReference type="SAM" id="MobiDB-lite"/>
    </source>
</evidence>
<evidence type="ECO:0000256" key="5">
    <source>
        <dbReference type="ARBA" id="ARBA00022846"/>
    </source>
</evidence>
<evidence type="ECO:0000256" key="3">
    <source>
        <dbReference type="ARBA" id="ARBA00022490"/>
    </source>
</evidence>
<accession>A0A1W0WR95</accession>
<dbReference type="PANTHER" id="PTHR21648:SF0">
    <property type="entry name" value="RADIAL SPOKE HEAD PROTEIN 3 HOMOLOG"/>
    <property type="match status" value="1"/>
</dbReference>
<evidence type="ECO:0000256" key="8">
    <source>
        <dbReference type="ARBA" id="ARBA00023273"/>
    </source>
</evidence>
<evidence type="ECO:0000256" key="2">
    <source>
        <dbReference type="ARBA" id="ARBA00006737"/>
    </source>
</evidence>
<proteinExistence type="inferred from homology"/>
<keyword evidence="6" id="KW-0969">Cilium</keyword>
<dbReference type="PANTHER" id="PTHR21648">
    <property type="entry name" value="FLAGELLAR RADIAL SPOKE PROTEIN 3"/>
    <property type="match status" value="1"/>
</dbReference>
<keyword evidence="3" id="KW-0963">Cytoplasm</keyword>
<evidence type="ECO:0000256" key="1">
    <source>
        <dbReference type="ARBA" id="ARBA00004611"/>
    </source>
</evidence>
<keyword evidence="7" id="KW-0206">Cytoskeleton</keyword>
<keyword evidence="11" id="KW-1185">Reference proteome</keyword>
<protein>
    <submittedName>
        <fullName evidence="10">Radial spoke head protein 3-like protein</fullName>
    </submittedName>
</protein>
<dbReference type="EMBL" id="MTYJ01000058">
    <property type="protein sequence ID" value="OQV17673.1"/>
    <property type="molecule type" value="Genomic_DNA"/>
</dbReference>
<evidence type="ECO:0000256" key="7">
    <source>
        <dbReference type="ARBA" id="ARBA00023212"/>
    </source>
</evidence>
<keyword evidence="5" id="KW-0282">Flagellum</keyword>
<dbReference type="Pfam" id="PF06098">
    <property type="entry name" value="Radial_spoke_3"/>
    <property type="match status" value="1"/>
</dbReference>
<dbReference type="GO" id="GO:0005929">
    <property type="term" value="C:cilium"/>
    <property type="evidence" value="ECO:0007669"/>
    <property type="project" value="TreeGrafter"/>
</dbReference>
<feature type="region of interest" description="Disordered" evidence="9">
    <location>
        <begin position="222"/>
        <end position="248"/>
    </location>
</feature>
<keyword evidence="4" id="KW-0597">Phosphoprotein</keyword>
<dbReference type="InterPro" id="IPR009290">
    <property type="entry name" value="Radial_spoke_3"/>
</dbReference>
<comment type="subcellular location">
    <subcellularLocation>
        <location evidence="1">Cytoplasm</location>
        <location evidence="1">Cytoskeleton</location>
        <location evidence="1">Flagellum axoneme</location>
    </subcellularLocation>
</comment>
<organism evidence="10 11">
    <name type="scientific">Hypsibius exemplaris</name>
    <name type="common">Freshwater tardigrade</name>
    <dbReference type="NCBI Taxonomy" id="2072580"/>
    <lineage>
        <taxon>Eukaryota</taxon>
        <taxon>Metazoa</taxon>
        <taxon>Ecdysozoa</taxon>
        <taxon>Tardigrada</taxon>
        <taxon>Eutardigrada</taxon>
        <taxon>Parachela</taxon>
        <taxon>Hypsibioidea</taxon>
        <taxon>Hypsibiidae</taxon>
        <taxon>Hypsibius</taxon>
    </lineage>
</organism>
<evidence type="ECO:0000256" key="6">
    <source>
        <dbReference type="ARBA" id="ARBA00023069"/>
    </source>
</evidence>
<sequence>MAGDYILQRRIPRFDQRAAPYACESEPNLDTRSKEREKSLYYGNMMTDPRIWRGNTYSMYREQKLEAEKLLEKRQEKRLMKARPLEGNEYHRKMRKTRNNAVHENSPAVAGRIHNAVQTELFLQEMAVRTAVATEANQTDEFFERPPSPVFVQAKTGVDADTQIWEGELYLFDVEVLPLLECLNGKVVEQALLEVIQEEELAAIRAQHRAFQTIKNFERAEQQRLEDEQRRKREEKETRKKERRELMKKEQEMGEKVAAQAFAKAYLLSLVPNVFMRLREDGLFLSPARAELDIHLVPWLRSKVSAALDVATAINMVTLDLVRECLRENNDQQEEFLQNVREAQDFAVNTSEVANMVVRTPTMPDLMPGEISINIPMMGGEEPPAVDENDQK</sequence>
<comment type="caution">
    <text evidence="10">The sequence shown here is derived from an EMBL/GenBank/DDBJ whole genome shotgun (WGS) entry which is preliminary data.</text>
</comment>
<evidence type="ECO:0000313" key="10">
    <source>
        <dbReference type="EMBL" id="OQV17673.1"/>
    </source>
</evidence>
<comment type="similarity">
    <text evidence="2">Belongs to the flagellar radial spoke RSP3 family.</text>
</comment>
<dbReference type="Proteomes" id="UP000192578">
    <property type="component" value="Unassembled WGS sequence"/>
</dbReference>
<keyword evidence="8" id="KW-0966">Cell projection</keyword>
<name>A0A1W0WR95_HYPEX</name>
<evidence type="ECO:0000256" key="4">
    <source>
        <dbReference type="ARBA" id="ARBA00022553"/>
    </source>
</evidence>
<evidence type="ECO:0000313" key="11">
    <source>
        <dbReference type="Proteomes" id="UP000192578"/>
    </source>
</evidence>
<dbReference type="AlphaFoldDB" id="A0A1W0WR95"/>
<reference evidence="11" key="1">
    <citation type="submission" date="2017-01" db="EMBL/GenBank/DDBJ databases">
        <title>Comparative genomics of anhydrobiosis in the tardigrade Hypsibius dujardini.</title>
        <authorList>
            <person name="Yoshida Y."/>
            <person name="Koutsovoulos G."/>
            <person name="Laetsch D."/>
            <person name="Stevens L."/>
            <person name="Kumar S."/>
            <person name="Horikawa D."/>
            <person name="Ishino K."/>
            <person name="Komine S."/>
            <person name="Tomita M."/>
            <person name="Blaxter M."/>
            <person name="Arakawa K."/>
        </authorList>
    </citation>
    <scope>NUCLEOTIDE SEQUENCE [LARGE SCALE GENOMIC DNA]</scope>
    <source>
        <strain evidence="11">Z151</strain>
    </source>
</reference>
<gene>
    <name evidence="10" type="ORF">BV898_08295</name>
</gene>
<dbReference type="OrthoDB" id="313308at2759"/>